<reference evidence="2" key="1">
    <citation type="journal article" date="2023" name="Insect Mol. Biol.">
        <title>Genome sequencing provides insights into the evolution of gene families encoding plant cell wall-degrading enzymes in longhorned beetles.</title>
        <authorList>
            <person name="Shin N.R."/>
            <person name="Okamura Y."/>
            <person name="Kirsch R."/>
            <person name="Pauchet Y."/>
        </authorList>
    </citation>
    <scope>NUCLEOTIDE SEQUENCE</scope>
    <source>
        <strain evidence="2">AMC_N1</strain>
    </source>
</reference>
<dbReference type="Proteomes" id="UP001162162">
    <property type="component" value="Unassembled WGS sequence"/>
</dbReference>
<evidence type="ECO:0000256" key="1">
    <source>
        <dbReference type="SAM" id="MobiDB-lite"/>
    </source>
</evidence>
<gene>
    <name evidence="2" type="ORF">NQ318_021969</name>
</gene>
<dbReference type="AlphaFoldDB" id="A0AAV8Z607"/>
<protein>
    <submittedName>
        <fullName evidence="2">Uncharacterized protein</fullName>
    </submittedName>
</protein>
<name>A0AAV8Z607_9CUCU</name>
<evidence type="ECO:0000313" key="2">
    <source>
        <dbReference type="EMBL" id="KAJ8959284.1"/>
    </source>
</evidence>
<dbReference type="EMBL" id="JAPWTK010000013">
    <property type="protein sequence ID" value="KAJ8959284.1"/>
    <property type="molecule type" value="Genomic_DNA"/>
</dbReference>
<evidence type="ECO:0000313" key="3">
    <source>
        <dbReference type="Proteomes" id="UP001162162"/>
    </source>
</evidence>
<proteinExistence type="predicted"/>
<comment type="caution">
    <text evidence="2">The sequence shown here is derived from an EMBL/GenBank/DDBJ whole genome shotgun (WGS) entry which is preliminary data.</text>
</comment>
<sequence>MYSVTTTLFKFLSRLRTPTSKKCSHEFHPKGKLRRFGNHPKKQWKPPKKHGKPPKKLGYTNNSTELLKGHIEPPAEASAIKEIQTKFQYVSIETALNTIHSNYKRLYDGIRKLQNNALSLAESLEIVDEVNSLLQAVGDASNKPVKNKLESVLKKDIGFTKLKQISDVHLQIR</sequence>
<feature type="compositionally biased region" description="Basic residues" evidence="1">
    <location>
        <begin position="30"/>
        <end position="55"/>
    </location>
</feature>
<feature type="region of interest" description="Disordered" evidence="1">
    <location>
        <begin position="20"/>
        <end position="61"/>
    </location>
</feature>
<keyword evidence="3" id="KW-1185">Reference proteome</keyword>
<accession>A0AAV8Z607</accession>
<organism evidence="2 3">
    <name type="scientific">Aromia moschata</name>
    <dbReference type="NCBI Taxonomy" id="1265417"/>
    <lineage>
        <taxon>Eukaryota</taxon>
        <taxon>Metazoa</taxon>
        <taxon>Ecdysozoa</taxon>
        <taxon>Arthropoda</taxon>
        <taxon>Hexapoda</taxon>
        <taxon>Insecta</taxon>
        <taxon>Pterygota</taxon>
        <taxon>Neoptera</taxon>
        <taxon>Endopterygota</taxon>
        <taxon>Coleoptera</taxon>
        <taxon>Polyphaga</taxon>
        <taxon>Cucujiformia</taxon>
        <taxon>Chrysomeloidea</taxon>
        <taxon>Cerambycidae</taxon>
        <taxon>Cerambycinae</taxon>
        <taxon>Callichromatini</taxon>
        <taxon>Aromia</taxon>
    </lineage>
</organism>